<organism evidence="2 3">
    <name type="scientific">Oidiodendron maius (strain Zn)</name>
    <dbReference type="NCBI Taxonomy" id="913774"/>
    <lineage>
        <taxon>Eukaryota</taxon>
        <taxon>Fungi</taxon>
        <taxon>Dikarya</taxon>
        <taxon>Ascomycota</taxon>
        <taxon>Pezizomycotina</taxon>
        <taxon>Leotiomycetes</taxon>
        <taxon>Leotiomycetes incertae sedis</taxon>
        <taxon>Myxotrichaceae</taxon>
        <taxon>Oidiodendron</taxon>
    </lineage>
</organism>
<dbReference type="OrthoDB" id="5431245at2759"/>
<gene>
    <name evidence="2" type="ORF">OIDMADRAFT_20506</name>
</gene>
<accession>A0A0C3GMG1</accession>
<reference evidence="2 3" key="1">
    <citation type="submission" date="2014-04" db="EMBL/GenBank/DDBJ databases">
        <authorList>
            <consortium name="DOE Joint Genome Institute"/>
            <person name="Kuo A."/>
            <person name="Martino E."/>
            <person name="Perotto S."/>
            <person name="Kohler A."/>
            <person name="Nagy L.G."/>
            <person name="Floudas D."/>
            <person name="Copeland A."/>
            <person name="Barry K.W."/>
            <person name="Cichocki N."/>
            <person name="Veneault-Fourrey C."/>
            <person name="LaButti K."/>
            <person name="Lindquist E.A."/>
            <person name="Lipzen A."/>
            <person name="Lundell T."/>
            <person name="Morin E."/>
            <person name="Murat C."/>
            <person name="Sun H."/>
            <person name="Tunlid A."/>
            <person name="Henrissat B."/>
            <person name="Grigoriev I.V."/>
            <person name="Hibbett D.S."/>
            <person name="Martin F."/>
            <person name="Nordberg H.P."/>
            <person name="Cantor M.N."/>
            <person name="Hua S.X."/>
        </authorList>
    </citation>
    <scope>NUCLEOTIDE SEQUENCE [LARGE SCALE GENOMIC DNA]</scope>
    <source>
        <strain evidence="2 3">Zn</strain>
    </source>
</reference>
<evidence type="ECO:0000313" key="3">
    <source>
        <dbReference type="Proteomes" id="UP000054321"/>
    </source>
</evidence>
<reference evidence="3" key="2">
    <citation type="submission" date="2015-01" db="EMBL/GenBank/DDBJ databases">
        <title>Evolutionary Origins and Diversification of the Mycorrhizal Mutualists.</title>
        <authorList>
            <consortium name="DOE Joint Genome Institute"/>
            <consortium name="Mycorrhizal Genomics Consortium"/>
            <person name="Kohler A."/>
            <person name="Kuo A."/>
            <person name="Nagy L.G."/>
            <person name="Floudas D."/>
            <person name="Copeland A."/>
            <person name="Barry K.W."/>
            <person name="Cichocki N."/>
            <person name="Veneault-Fourrey C."/>
            <person name="LaButti K."/>
            <person name="Lindquist E.A."/>
            <person name="Lipzen A."/>
            <person name="Lundell T."/>
            <person name="Morin E."/>
            <person name="Murat C."/>
            <person name="Riley R."/>
            <person name="Ohm R."/>
            <person name="Sun H."/>
            <person name="Tunlid A."/>
            <person name="Henrissat B."/>
            <person name="Grigoriev I.V."/>
            <person name="Hibbett D.S."/>
            <person name="Martin F."/>
        </authorList>
    </citation>
    <scope>NUCLEOTIDE SEQUENCE [LARGE SCALE GENOMIC DNA]</scope>
    <source>
        <strain evidence="3">Zn</strain>
    </source>
</reference>
<feature type="region of interest" description="Disordered" evidence="1">
    <location>
        <begin position="74"/>
        <end position="149"/>
    </location>
</feature>
<protein>
    <submittedName>
        <fullName evidence="2">Uncharacterized protein</fullName>
    </submittedName>
</protein>
<dbReference type="InParanoid" id="A0A0C3GMG1"/>
<dbReference type="EMBL" id="KN832882">
    <property type="protein sequence ID" value="KIM97305.1"/>
    <property type="molecule type" value="Genomic_DNA"/>
</dbReference>
<keyword evidence="3" id="KW-1185">Reference proteome</keyword>
<name>A0A0C3GMG1_OIDMZ</name>
<evidence type="ECO:0000256" key="1">
    <source>
        <dbReference type="SAM" id="MobiDB-lite"/>
    </source>
</evidence>
<proteinExistence type="predicted"/>
<dbReference type="HOGENOM" id="CLU_1378516_0_0_1"/>
<evidence type="ECO:0000313" key="2">
    <source>
        <dbReference type="EMBL" id="KIM97305.1"/>
    </source>
</evidence>
<dbReference type="AlphaFoldDB" id="A0A0C3GMG1"/>
<feature type="compositionally biased region" description="Low complexity" evidence="1">
    <location>
        <begin position="115"/>
        <end position="127"/>
    </location>
</feature>
<feature type="compositionally biased region" description="Acidic residues" evidence="1">
    <location>
        <begin position="128"/>
        <end position="146"/>
    </location>
</feature>
<sequence>MMSDTIVYNLARSARQNLRATALCEEPDLRRLVGHANMLDGLITELLDLGYEWNDNVAGEQIVTITDRPLTSAGHVRRTGQALSDTATEQPRYPDNIEPSGDIHDVEDSSTTNHSDYPNDFDNPDNTNDWDDSDTSTESDESEQSDLSDTSHAAFVEMFEEYGNKNTCYAKYILITMAQSCKISSPDMSLLVTIQEVG</sequence>
<dbReference type="Proteomes" id="UP000054321">
    <property type="component" value="Unassembled WGS sequence"/>
</dbReference>